<dbReference type="eggNOG" id="COG4550">
    <property type="taxonomic scope" value="Bacteria"/>
</dbReference>
<dbReference type="Pfam" id="PF06133">
    <property type="entry name" value="Com_YlbF"/>
    <property type="match status" value="1"/>
</dbReference>
<dbReference type="SUPFAM" id="SSF158622">
    <property type="entry name" value="YheA/YmcA-like"/>
    <property type="match status" value="1"/>
</dbReference>
<sequence length="128" mass="14776">MDSLEQEAAVKTALDRLSELLEHNEVIQKYKALKQRVEQNKHLDELIEKIKQAQKDAVQFAHYGKPEAEREAIKEADRLTEEFNQHPLVLAYRTQLVEANDLVHHLTDLIQRKVNEGLEGESVHASKD</sequence>
<name>R3TV56_9ENTE</name>
<dbReference type="PIRSF" id="PIRSF021287">
    <property type="entry name" value="Biofilm_formation_YmcA"/>
    <property type="match status" value="1"/>
</dbReference>
<comment type="caution">
    <text evidence="2">The sequence shown here is derived from an EMBL/GenBank/DDBJ whole genome shotgun (WGS) entry which is preliminary data.</text>
</comment>
<dbReference type="RefSeq" id="WP_010768022.1">
    <property type="nucleotide sequence ID" value="NZ_ASWE01000003.1"/>
</dbReference>
<keyword evidence="3" id="KW-1185">Reference proteome</keyword>
<dbReference type="Gene3D" id="1.20.1500.10">
    <property type="entry name" value="YheA/YmcA-like"/>
    <property type="match status" value="1"/>
</dbReference>
<dbReference type="InterPro" id="IPR010368">
    <property type="entry name" value="Com_YlbF"/>
</dbReference>
<dbReference type="PANTHER" id="PTHR38448">
    <property type="entry name" value="REGULATORY PROTEIN YLBF-RELATED"/>
    <property type="match status" value="1"/>
</dbReference>
<dbReference type="PANTHER" id="PTHR38448:SF1">
    <property type="entry name" value="YLBF FAMILY REGULATOR"/>
    <property type="match status" value="1"/>
</dbReference>
<dbReference type="Proteomes" id="UP000013785">
    <property type="component" value="Unassembled WGS sequence"/>
</dbReference>
<protein>
    <recommendedName>
        <fullName evidence="4">Cell fate regulator YmcA, YheA/YmcA/DUF963 family (Controls sporulation, competence, biofilm development)</fullName>
    </recommendedName>
</protein>
<dbReference type="PATRIC" id="fig|1158610.3.peg.1339"/>
<evidence type="ECO:0000313" key="3">
    <source>
        <dbReference type="Proteomes" id="UP000013785"/>
    </source>
</evidence>
<dbReference type="InterPro" id="IPR023378">
    <property type="entry name" value="YheA/YmcA-like_dom_sf"/>
</dbReference>
<dbReference type="InterPro" id="IPR052767">
    <property type="entry name" value="Bact_com_dev_regulator"/>
</dbReference>
<dbReference type="InterPro" id="IPR016783">
    <property type="entry name" value="Biofilm_formation_YmcA"/>
</dbReference>
<keyword evidence="1" id="KW-0175">Coiled coil</keyword>
<dbReference type="OrthoDB" id="2167788at2"/>
<accession>R3TV56</accession>
<dbReference type="AlphaFoldDB" id="R3TV56"/>
<organism evidence="2 3">
    <name type="scientific">Enterococcus phoeniculicola ATCC BAA-412</name>
    <dbReference type="NCBI Taxonomy" id="1158610"/>
    <lineage>
        <taxon>Bacteria</taxon>
        <taxon>Bacillati</taxon>
        <taxon>Bacillota</taxon>
        <taxon>Bacilli</taxon>
        <taxon>Lactobacillales</taxon>
        <taxon>Enterococcaceae</taxon>
        <taxon>Enterococcus</taxon>
    </lineage>
</organism>
<dbReference type="STRING" id="154621.RV11_GL000098"/>
<feature type="coiled-coil region" evidence="1">
    <location>
        <begin position="20"/>
        <end position="56"/>
    </location>
</feature>
<dbReference type="EMBL" id="AJAT01000012">
    <property type="protein sequence ID" value="EOL45469.1"/>
    <property type="molecule type" value="Genomic_DNA"/>
</dbReference>
<dbReference type="HOGENOM" id="CLU_141458_0_0_9"/>
<evidence type="ECO:0000256" key="1">
    <source>
        <dbReference type="SAM" id="Coils"/>
    </source>
</evidence>
<evidence type="ECO:0000313" key="2">
    <source>
        <dbReference type="EMBL" id="EOL45469.1"/>
    </source>
</evidence>
<evidence type="ECO:0008006" key="4">
    <source>
        <dbReference type="Google" id="ProtNLM"/>
    </source>
</evidence>
<reference evidence="2 3" key="1">
    <citation type="submission" date="2013-02" db="EMBL/GenBank/DDBJ databases">
        <title>The Genome Sequence of Enterococcus phoeniculicola BAA-412.</title>
        <authorList>
            <consortium name="The Broad Institute Genome Sequencing Platform"/>
            <consortium name="The Broad Institute Genome Sequencing Center for Infectious Disease"/>
            <person name="Earl A.M."/>
            <person name="Gilmore M.S."/>
            <person name="Lebreton F."/>
            <person name="Walker B."/>
            <person name="Young S.K."/>
            <person name="Zeng Q."/>
            <person name="Gargeya S."/>
            <person name="Fitzgerald M."/>
            <person name="Haas B."/>
            <person name="Abouelleil A."/>
            <person name="Alvarado L."/>
            <person name="Arachchi H.M."/>
            <person name="Berlin A.M."/>
            <person name="Chapman S.B."/>
            <person name="Dewar J."/>
            <person name="Goldberg J."/>
            <person name="Griggs A."/>
            <person name="Gujja S."/>
            <person name="Hansen M."/>
            <person name="Howarth C."/>
            <person name="Imamovic A."/>
            <person name="Larimer J."/>
            <person name="McCowan C."/>
            <person name="Murphy C."/>
            <person name="Neiman D."/>
            <person name="Pearson M."/>
            <person name="Priest M."/>
            <person name="Roberts A."/>
            <person name="Saif S."/>
            <person name="Shea T."/>
            <person name="Sisk P."/>
            <person name="Sykes S."/>
            <person name="Wortman J."/>
            <person name="Nusbaum C."/>
            <person name="Birren B."/>
        </authorList>
    </citation>
    <scope>NUCLEOTIDE SEQUENCE [LARGE SCALE GENOMIC DNA]</scope>
    <source>
        <strain evidence="2 3">ATCC BAA-412</strain>
    </source>
</reference>
<gene>
    <name evidence="2" type="ORF">UC3_01359</name>
</gene>
<proteinExistence type="predicted"/>